<protein>
    <submittedName>
        <fullName evidence="7">TspO and MBR like protein</fullName>
    </submittedName>
</protein>
<evidence type="ECO:0000313" key="8">
    <source>
        <dbReference type="Proteomes" id="UP000003844"/>
    </source>
</evidence>
<dbReference type="Gene3D" id="1.20.1260.100">
    <property type="entry name" value="TspO/MBR protein"/>
    <property type="match status" value="1"/>
</dbReference>
<feature type="transmembrane region" description="Helical" evidence="6">
    <location>
        <begin position="81"/>
        <end position="100"/>
    </location>
</feature>
<dbReference type="RefSeq" id="WP_006988744.1">
    <property type="nucleotide sequence ID" value="NZ_JH594606.1"/>
</dbReference>
<evidence type="ECO:0000256" key="5">
    <source>
        <dbReference type="ARBA" id="ARBA00023136"/>
    </source>
</evidence>
<gene>
    <name evidence="7" type="ORF">Gilli_1792</name>
</gene>
<dbReference type="AlphaFoldDB" id="H2BRU7"/>
<dbReference type="CDD" id="cd15904">
    <property type="entry name" value="TSPO_MBR"/>
    <property type="match status" value="1"/>
</dbReference>
<keyword evidence="4 6" id="KW-1133">Transmembrane helix</keyword>
<dbReference type="GO" id="GO:0016020">
    <property type="term" value="C:membrane"/>
    <property type="evidence" value="ECO:0007669"/>
    <property type="project" value="UniProtKB-SubCell"/>
</dbReference>
<evidence type="ECO:0000256" key="4">
    <source>
        <dbReference type="ARBA" id="ARBA00022989"/>
    </source>
</evidence>
<evidence type="ECO:0000256" key="6">
    <source>
        <dbReference type="SAM" id="Phobius"/>
    </source>
</evidence>
<dbReference type="PANTHER" id="PTHR10057:SF0">
    <property type="entry name" value="TRANSLOCATOR PROTEIN"/>
    <property type="match status" value="1"/>
</dbReference>
<sequence>MSKKLLFRSSIAIVICLFFGFLGGVATQAGIDDWYPALEKPFFTPPNWLFGPVWIVLYILMGISAGIVWSKGFYHVWVQTALYHFGFQLLLNGFWSLLFFGLKEPFWALLNIISLFIVILLTIKWFKIISNTAAYLLIPYAICVLYAAALNFEIWRLNYLN</sequence>
<dbReference type="EMBL" id="JH594606">
    <property type="protein sequence ID" value="EHQ02434.1"/>
    <property type="molecule type" value="Genomic_DNA"/>
</dbReference>
<accession>H2BRU7</accession>
<dbReference type="GO" id="GO:0033013">
    <property type="term" value="P:tetrapyrrole metabolic process"/>
    <property type="evidence" value="ECO:0007669"/>
    <property type="project" value="UniProtKB-ARBA"/>
</dbReference>
<keyword evidence="3 6" id="KW-0812">Transmembrane</keyword>
<dbReference type="Proteomes" id="UP000003844">
    <property type="component" value="Unassembled WGS sequence"/>
</dbReference>
<dbReference type="PANTHER" id="PTHR10057">
    <property type="entry name" value="PERIPHERAL-TYPE BENZODIAZEPINE RECEPTOR"/>
    <property type="match status" value="1"/>
</dbReference>
<reference evidence="8" key="1">
    <citation type="journal article" date="2012" name="Stand. Genomic Sci.">
        <title>Genome sequence of the Antarctic rhodopsins-containing flavobacterium Gillisia limnaea type strain (R-8282(T)).</title>
        <authorList>
            <person name="Riedel T."/>
            <person name="Held B."/>
            <person name="Nolan M."/>
            <person name="Lucas S."/>
            <person name="Lapidus A."/>
            <person name="Tice H."/>
            <person name="Del Rio T.G."/>
            <person name="Cheng J.F."/>
            <person name="Han C."/>
            <person name="Tapia R."/>
            <person name="Goodwin L.A."/>
            <person name="Pitluck S."/>
            <person name="Liolios K."/>
            <person name="Mavromatis K."/>
            <person name="Pagani I."/>
            <person name="Ivanova N."/>
            <person name="Mikhailova N."/>
            <person name="Pati A."/>
            <person name="Chen A."/>
            <person name="Palaniappan K."/>
            <person name="Land M."/>
            <person name="Rohde M."/>
            <person name="Tindall B.J."/>
            <person name="Detter J.C."/>
            <person name="Goker M."/>
            <person name="Bristow J."/>
            <person name="Eisen J.A."/>
            <person name="Markowitz V."/>
            <person name="Hugenholtz P."/>
            <person name="Kyrpides N.C."/>
            <person name="Klenk H.P."/>
            <person name="Woyke T."/>
        </authorList>
    </citation>
    <scope>NUCLEOTIDE SEQUENCE [LARGE SCALE GENOMIC DNA]</scope>
    <source>
        <strain evidence="8">DSM 15749 / LMG 21470 / R-8282</strain>
    </source>
</reference>
<evidence type="ECO:0000256" key="2">
    <source>
        <dbReference type="ARBA" id="ARBA00007524"/>
    </source>
</evidence>
<proteinExistence type="inferred from homology"/>
<dbReference type="InterPro" id="IPR038330">
    <property type="entry name" value="TspO/MBR-related_sf"/>
</dbReference>
<feature type="transmembrane region" description="Helical" evidence="6">
    <location>
        <begin position="133"/>
        <end position="152"/>
    </location>
</feature>
<name>H2BRU7_GILLR</name>
<feature type="transmembrane region" description="Helical" evidence="6">
    <location>
        <begin position="106"/>
        <end position="126"/>
    </location>
</feature>
<dbReference type="OrthoDB" id="9795496at2"/>
<keyword evidence="8" id="KW-1185">Reference proteome</keyword>
<keyword evidence="5 6" id="KW-0472">Membrane</keyword>
<dbReference type="Pfam" id="PF03073">
    <property type="entry name" value="TspO_MBR"/>
    <property type="match status" value="1"/>
</dbReference>
<evidence type="ECO:0000256" key="1">
    <source>
        <dbReference type="ARBA" id="ARBA00004141"/>
    </source>
</evidence>
<dbReference type="FunFam" id="1.20.1260.100:FF:000001">
    <property type="entry name" value="translocator protein 2"/>
    <property type="match status" value="1"/>
</dbReference>
<organism evidence="7 8">
    <name type="scientific">Gillisia limnaea (strain DSM 15749 / LMG 21470 / R-8282)</name>
    <dbReference type="NCBI Taxonomy" id="865937"/>
    <lineage>
        <taxon>Bacteria</taxon>
        <taxon>Pseudomonadati</taxon>
        <taxon>Bacteroidota</taxon>
        <taxon>Flavobacteriia</taxon>
        <taxon>Flavobacteriales</taxon>
        <taxon>Flavobacteriaceae</taxon>
        <taxon>Gillisia</taxon>
    </lineage>
</organism>
<dbReference type="HOGENOM" id="CLU_091805_2_0_10"/>
<dbReference type="STRING" id="865937.Gilli_1792"/>
<comment type="similarity">
    <text evidence="2">Belongs to the TspO/BZRP family.</text>
</comment>
<dbReference type="PIRSF" id="PIRSF005859">
    <property type="entry name" value="PBR"/>
    <property type="match status" value="1"/>
</dbReference>
<comment type="subcellular location">
    <subcellularLocation>
        <location evidence="1">Membrane</location>
        <topology evidence="1">Multi-pass membrane protein</topology>
    </subcellularLocation>
</comment>
<evidence type="ECO:0000256" key="3">
    <source>
        <dbReference type="ARBA" id="ARBA00022692"/>
    </source>
</evidence>
<feature type="transmembrane region" description="Helical" evidence="6">
    <location>
        <begin position="51"/>
        <end position="69"/>
    </location>
</feature>
<dbReference type="InterPro" id="IPR004307">
    <property type="entry name" value="TspO_MBR"/>
</dbReference>
<dbReference type="eggNOG" id="COG3476">
    <property type="taxonomic scope" value="Bacteria"/>
</dbReference>
<evidence type="ECO:0000313" key="7">
    <source>
        <dbReference type="EMBL" id="EHQ02434.1"/>
    </source>
</evidence>